<keyword evidence="1" id="KW-0479">Metal-binding</keyword>
<dbReference type="PANTHER" id="PTHR30004">
    <property type="entry name" value="4-HYDROXYTHREONINE-4-PHOSPHATE DEHYDROGENASE"/>
    <property type="match status" value="1"/>
</dbReference>
<dbReference type="Pfam" id="PF04166">
    <property type="entry name" value="PdxA"/>
    <property type="match status" value="1"/>
</dbReference>
<proteinExistence type="predicted"/>
<dbReference type="RefSeq" id="WP_188681408.1">
    <property type="nucleotide sequence ID" value="NZ_BMNY01000002.1"/>
</dbReference>
<comment type="caution">
    <text evidence="4">The sequence shown here is derived from an EMBL/GenBank/DDBJ whole genome shotgun (WGS) entry which is preliminary data.</text>
</comment>
<gene>
    <name evidence="4" type="primary">pdxA</name>
    <name evidence="4" type="ORF">GCM10007108_12700</name>
</gene>
<dbReference type="InterPro" id="IPR005255">
    <property type="entry name" value="PdxA_fam"/>
</dbReference>
<accession>A0AA37BS30</accession>
<organism evidence="4 5">
    <name type="scientific">Thermogymnomonas acidicola</name>
    <dbReference type="NCBI Taxonomy" id="399579"/>
    <lineage>
        <taxon>Archaea</taxon>
        <taxon>Methanobacteriati</taxon>
        <taxon>Thermoplasmatota</taxon>
        <taxon>Thermoplasmata</taxon>
        <taxon>Thermoplasmatales</taxon>
        <taxon>Thermogymnomonas</taxon>
    </lineage>
</organism>
<evidence type="ECO:0000313" key="5">
    <source>
        <dbReference type="Proteomes" id="UP000632195"/>
    </source>
</evidence>
<sequence length="329" mass="35980">MGKIAITLGDPAGIGPEIVLRSLAALGERSRSVVVVGNMEVMRRASRLLGLTDILERVDVEEVPGDAVEPGRVQEEAGRQAVMAIERAVRLAMSGEVEGICTAPINKEAMKIAGSRFIDHTEMLAHLTGVRGLLTLFESGSLRTTFVTKHMPLRKAIESLDVASVVRCILETDTSLRLLGLGRRIALAALNPHAGENGLLGKEEIDILAPAVEEASRVADVRGPFPSDSVYHRAASGEFDCVVSLYHDQGHIASKMHDFYGTVSMNTGMPFLRTSVDHGTAFDIAWQGKADHRSMLSAVERCFAYSPLYRRNYEAFRDEVLERFPRLRA</sequence>
<keyword evidence="5" id="KW-1185">Reference proteome</keyword>
<dbReference type="AlphaFoldDB" id="A0AA37BS30"/>
<evidence type="ECO:0000256" key="2">
    <source>
        <dbReference type="ARBA" id="ARBA00023002"/>
    </source>
</evidence>
<keyword evidence="3" id="KW-0520">NAD</keyword>
<dbReference type="GO" id="GO:0016491">
    <property type="term" value="F:oxidoreductase activity"/>
    <property type="evidence" value="ECO:0007669"/>
    <property type="project" value="UniProtKB-KW"/>
</dbReference>
<dbReference type="SUPFAM" id="SSF53659">
    <property type="entry name" value="Isocitrate/Isopropylmalate dehydrogenase-like"/>
    <property type="match status" value="1"/>
</dbReference>
<evidence type="ECO:0000256" key="3">
    <source>
        <dbReference type="ARBA" id="ARBA00023027"/>
    </source>
</evidence>
<dbReference type="Gene3D" id="3.40.718.10">
    <property type="entry name" value="Isopropylmalate Dehydrogenase"/>
    <property type="match status" value="1"/>
</dbReference>
<dbReference type="NCBIfam" id="TIGR00557">
    <property type="entry name" value="pdxA"/>
    <property type="match status" value="1"/>
</dbReference>
<dbReference type="EMBL" id="BMNY01000002">
    <property type="protein sequence ID" value="GGM76182.1"/>
    <property type="molecule type" value="Genomic_DNA"/>
</dbReference>
<dbReference type="Proteomes" id="UP000632195">
    <property type="component" value="Unassembled WGS sequence"/>
</dbReference>
<reference evidence="4" key="1">
    <citation type="journal article" date="2014" name="Int. J. Syst. Evol. Microbiol.">
        <title>Complete genome sequence of Corynebacterium casei LMG S-19264T (=DSM 44701T), isolated from a smear-ripened cheese.</title>
        <authorList>
            <consortium name="US DOE Joint Genome Institute (JGI-PGF)"/>
            <person name="Walter F."/>
            <person name="Albersmeier A."/>
            <person name="Kalinowski J."/>
            <person name="Ruckert C."/>
        </authorList>
    </citation>
    <scope>NUCLEOTIDE SEQUENCE</scope>
    <source>
        <strain evidence="4">JCM 13583</strain>
    </source>
</reference>
<dbReference type="GO" id="GO:0051287">
    <property type="term" value="F:NAD binding"/>
    <property type="evidence" value="ECO:0007669"/>
    <property type="project" value="InterPro"/>
</dbReference>
<protein>
    <submittedName>
        <fullName evidence="4">4-hydroxythreonine-4-phosphate dehydrogenase</fullName>
    </submittedName>
</protein>
<dbReference type="GO" id="GO:0046872">
    <property type="term" value="F:metal ion binding"/>
    <property type="evidence" value="ECO:0007669"/>
    <property type="project" value="UniProtKB-KW"/>
</dbReference>
<reference evidence="4" key="2">
    <citation type="submission" date="2022-09" db="EMBL/GenBank/DDBJ databases">
        <authorList>
            <person name="Sun Q."/>
            <person name="Ohkuma M."/>
        </authorList>
    </citation>
    <scope>NUCLEOTIDE SEQUENCE</scope>
    <source>
        <strain evidence="4">JCM 13583</strain>
    </source>
</reference>
<evidence type="ECO:0000313" key="4">
    <source>
        <dbReference type="EMBL" id="GGM76182.1"/>
    </source>
</evidence>
<evidence type="ECO:0000256" key="1">
    <source>
        <dbReference type="ARBA" id="ARBA00022723"/>
    </source>
</evidence>
<keyword evidence="2" id="KW-0560">Oxidoreductase</keyword>
<dbReference type="PANTHER" id="PTHR30004:SF6">
    <property type="entry name" value="D-THREONATE 4-PHOSPHATE DEHYDROGENASE"/>
    <property type="match status" value="1"/>
</dbReference>
<name>A0AA37BS30_9ARCH</name>